<dbReference type="KEGG" id="pph:Ppha_0997"/>
<dbReference type="Proteomes" id="UP000002724">
    <property type="component" value="Chromosome"/>
</dbReference>
<dbReference type="Gene3D" id="1.25.40.10">
    <property type="entry name" value="Tetratricopeptide repeat domain"/>
    <property type="match status" value="1"/>
</dbReference>
<dbReference type="InterPro" id="IPR011990">
    <property type="entry name" value="TPR-like_helical_dom_sf"/>
</dbReference>
<dbReference type="EMBL" id="CP001110">
    <property type="protein sequence ID" value="ACF43281.1"/>
    <property type="molecule type" value="Genomic_DNA"/>
</dbReference>
<reference evidence="2 3" key="1">
    <citation type="submission" date="2008-06" db="EMBL/GenBank/DDBJ databases">
        <title>Complete sequence of Pelodictyon phaeoclathratiforme BU-1.</title>
        <authorList>
            <consortium name="US DOE Joint Genome Institute"/>
            <person name="Lucas S."/>
            <person name="Copeland A."/>
            <person name="Lapidus A."/>
            <person name="Glavina del Rio T."/>
            <person name="Dalin E."/>
            <person name="Tice H."/>
            <person name="Bruce D."/>
            <person name="Goodwin L."/>
            <person name="Pitluck S."/>
            <person name="Schmutz J."/>
            <person name="Larimer F."/>
            <person name="Land M."/>
            <person name="Hauser L."/>
            <person name="Kyrpides N."/>
            <person name="Mikhailova N."/>
            <person name="Liu Z."/>
            <person name="Li T."/>
            <person name="Zhao F."/>
            <person name="Overmann J."/>
            <person name="Bryant D.A."/>
            <person name="Richardson P."/>
        </authorList>
    </citation>
    <scope>NUCLEOTIDE SEQUENCE [LARGE SCALE GENOMIC DNA]</scope>
    <source>
        <strain evidence="3">DSM 5477 / BU-1</strain>
    </source>
</reference>
<name>B4SFM6_PELPB</name>
<dbReference type="InterPro" id="IPR006597">
    <property type="entry name" value="Sel1-like"/>
</dbReference>
<dbReference type="OrthoDB" id="1045962at2"/>
<evidence type="ECO:0000256" key="1">
    <source>
        <dbReference type="SAM" id="SignalP"/>
    </source>
</evidence>
<keyword evidence="1" id="KW-0732">Signal</keyword>
<dbReference type="eggNOG" id="COG0790">
    <property type="taxonomic scope" value="Bacteria"/>
</dbReference>
<feature type="chain" id="PRO_5002825950" evidence="1">
    <location>
        <begin position="22"/>
        <end position="126"/>
    </location>
</feature>
<dbReference type="STRING" id="324925.Ppha_0997"/>
<dbReference type="InterPro" id="IPR050767">
    <property type="entry name" value="Sel1_AlgK"/>
</dbReference>
<evidence type="ECO:0000313" key="2">
    <source>
        <dbReference type="EMBL" id="ACF43281.1"/>
    </source>
</evidence>
<protein>
    <submittedName>
        <fullName evidence="2">Sel1 domain protein repeat-containing protein</fullName>
    </submittedName>
</protein>
<dbReference type="Pfam" id="PF08238">
    <property type="entry name" value="Sel1"/>
    <property type="match status" value="2"/>
</dbReference>
<evidence type="ECO:0000313" key="3">
    <source>
        <dbReference type="Proteomes" id="UP000002724"/>
    </source>
</evidence>
<organism evidence="2 3">
    <name type="scientific">Pelodictyon phaeoclathratiforme (strain DSM 5477 / BU-1)</name>
    <dbReference type="NCBI Taxonomy" id="324925"/>
    <lineage>
        <taxon>Bacteria</taxon>
        <taxon>Pseudomonadati</taxon>
        <taxon>Chlorobiota</taxon>
        <taxon>Chlorobiia</taxon>
        <taxon>Chlorobiales</taxon>
        <taxon>Chlorobiaceae</taxon>
        <taxon>Chlorobium/Pelodictyon group</taxon>
        <taxon>Pelodictyon</taxon>
    </lineage>
</organism>
<keyword evidence="3" id="KW-1185">Reference proteome</keyword>
<sequence length="126" mass="14388" precursor="true">MMKKSVTFFFCLMLFFGTAIADSREKIEETQLKAEQGNAQAQNKLGVFYEIGLGINQDDREAVKWYRLAAEQGYAEAQFNLGEMYEEGRGVQQDKPTAKAWYREACKNGWECGCKKLKLMDDDDCG</sequence>
<dbReference type="AlphaFoldDB" id="B4SFM6"/>
<dbReference type="PANTHER" id="PTHR11102">
    <property type="entry name" value="SEL-1-LIKE PROTEIN"/>
    <property type="match status" value="1"/>
</dbReference>
<dbReference type="SUPFAM" id="SSF81901">
    <property type="entry name" value="HCP-like"/>
    <property type="match status" value="1"/>
</dbReference>
<dbReference type="PANTHER" id="PTHR11102:SF160">
    <property type="entry name" value="ERAD-ASSOCIATED E3 UBIQUITIN-PROTEIN LIGASE COMPONENT HRD3"/>
    <property type="match status" value="1"/>
</dbReference>
<proteinExistence type="predicted"/>
<accession>B4SFM6</accession>
<dbReference type="HOGENOM" id="CLU_000288_36_12_10"/>
<feature type="signal peptide" evidence="1">
    <location>
        <begin position="1"/>
        <end position="21"/>
    </location>
</feature>
<dbReference type="RefSeq" id="WP_012507775.1">
    <property type="nucleotide sequence ID" value="NC_011060.1"/>
</dbReference>
<dbReference type="SMART" id="SM00671">
    <property type="entry name" value="SEL1"/>
    <property type="match status" value="2"/>
</dbReference>
<gene>
    <name evidence="2" type="ordered locus">Ppha_0997</name>
</gene>